<evidence type="ECO:0000256" key="1">
    <source>
        <dbReference type="ARBA" id="ARBA00022723"/>
    </source>
</evidence>
<dbReference type="STRING" id="2052828.ATO67_01490"/>
<dbReference type="Gene3D" id="3.30.2020.30">
    <property type="match status" value="1"/>
</dbReference>
<evidence type="ECO:0000256" key="2">
    <source>
        <dbReference type="ARBA" id="ARBA00023004"/>
    </source>
</evidence>
<dbReference type="InterPro" id="IPR010376">
    <property type="entry name" value="GBBH-like_N"/>
</dbReference>
<keyword evidence="2" id="KW-0408">Iron</keyword>
<protein>
    <recommendedName>
        <fullName evidence="3">Gamma-butyrobetaine hydroxylase-like N-terminal domain-containing protein</fullName>
    </recommendedName>
</protein>
<evidence type="ECO:0000259" key="3">
    <source>
        <dbReference type="Pfam" id="PF06155"/>
    </source>
</evidence>
<sequence length="122" mass="13807">MNEPWPTELWVSKDRQHLVVEFDNGQSFDLPAEMLRVLSPSAEVQGHGPGQKITVPGKRDVTIRSVVATGNYAVRIAFDDGHDSGIFTWRYLFELGQKGDTLFSAYEQELAEKGLSRDRKIR</sequence>
<feature type="domain" description="Gamma-butyrobetaine hydroxylase-like N-terminal" evidence="3">
    <location>
        <begin position="11"/>
        <end position="92"/>
    </location>
</feature>
<name>A0A135P5K8_9HYPH</name>
<proteinExistence type="predicted"/>
<dbReference type="GO" id="GO:0046872">
    <property type="term" value="F:metal ion binding"/>
    <property type="evidence" value="ECO:0007669"/>
    <property type="project" value="UniProtKB-KW"/>
</dbReference>
<gene>
    <name evidence="4" type="ORF">ATO67_01490</name>
</gene>
<dbReference type="AlphaFoldDB" id="A0A135P5K8"/>
<keyword evidence="1" id="KW-0479">Metal-binding</keyword>
<evidence type="ECO:0000313" key="5">
    <source>
        <dbReference type="Proteomes" id="UP000070498"/>
    </source>
</evidence>
<organism evidence="4 5">
    <name type="scientific">Agrobacterium bohemicum</name>
    <dbReference type="NCBI Taxonomy" id="2052828"/>
    <lineage>
        <taxon>Bacteria</taxon>
        <taxon>Pseudomonadati</taxon>
        <taxon>Pseudomonadota</taxon>
        <taxon>Alphaproteobacteria</taxon>
        <taxon>Hyphomicrobiales</taxon>
        <taxon>Rhizobiaceae</taxon>
        <taxon>Rhizobium/Agrobacterium group</taxon>
        <taxon>Agrobacterium</taxon>
    </lineage>
</organism>
<dbReference type="RefSeq" id="WP_067643309.1">
    <property type="nucleotide sequence ID" value="NZ_KQ961023.1"/>
</dbReference>
<accession>A0A135P5K8</accession>
<dbReference type="PANTHER" id="PTHR35303">
    <property type="entry name" value="OS02G0197800 PROTEIN"/>
    <property type="match status" value="1"/>
</dbReference>
<dbReference type="PANTHER" id="PTHR35303:SF5">
    <property type="entry name" value="OS02G0197800 PROTEIN"/>
    <property type="match status" value="1"/>
</dbReference>
<dbReference type="InterPro" id="IPR038492">
    <property type="entry name" value="GBBH-like_N_sf"/>
</dbReference>
<comment type="caution">
    <text evidence="4">The sequence shown here is derived from an EMBL/GenBank/DDBJ whole genome shotgun (WGS) entry which is preliminary data.</text>
</comment>
<dbReference type="Pfam" id="PF06155">
    <property type="entry name" value="GBBH-like_N"/>
    <property type="match status" value="1"/>
</dbReference>
<evidence type="ECO:0000313" key="4">
    <source>
        <dbReference type="EMBL" id="KXG86721.1"/>
    </source>
</evidence>
<dbReference type="OrthoDB" id="9794178at2"/>
<reference evidence="4 5" key="1">
    <citation type="submission" date="2015-11" db="EMBL/GenBank/DDBJ databases">
        <title>Draft genome sequence of Agrobacterium sp. R89-1.</title>
        <authorList>
            <person name="Zahradnik J."/>
            <person name="Kyslikova E."/>
            <person name="Palyzova A."/>
            <person name="Kyslik P."/>
        </authorList>
    </citation>
    <scope>NUCLEOTIDE SEQUENCE [LARGE SCALE GENOMIC DNA]</scope>
    <source>
        <strain evidence="4 5">R89-1</strain>
    </source>
</reference>
<dbReference type="EMBL" id="LNUW01000015">
    <property type="protein sequence ID" value="KXG86721.1"/>
    <property type="molecule type" value="Genomic_DNA"/>
</dbReference>
<dbReference type="Proteomes" id="UP000070498">
    <property type="component" value="Unassembled WGS sequence"/>
</dbReference>
<keyword evidence="5" id="KW-1185">Reference proteome</keyword>